<organism evidence="1 2">
    <name type="scientific">Thermoflavimicrobium dichotomicum</name>
    <dbReference type="NCBI Taxonomy" id="46223"/>
    <lineage>
        <taxon>Bacteria</taxon>
        <taxon>Bacillati</taxon>
        <taxon>Bacillota</taxon>
        <taxon>Bacilli</taxon>
        <taxon>Bacillales</taxon>
        <taxon>Thermoactinomycetaceae</taxon>
        <taxon>Thermoflavimicrobium</taxon>
    </lineage>
</organism>
<protein>
    <submittedName>
        <fullName evidence="1">Putative sporulation protein YtxC</fullName>
    </submittedName>
</protein>
<dbReference type="Pfam" id="PF08812">
    <property type="entry name" value="YtxC"/>
    <property type="match status" value="1"/>
</dbReference>
<reference evidence="1 2" key="1">
    <citation type="submission" date="2016-10" db="EMBL/GenBank/DDBJ databases">
        <authorList>
            <person name="de Groot N.N."/>
        </authorList>
    </citation>
    <scope>NUCLEOTIDE SEQUENCE [LARGE SCALE GENOMIC DNA]</scope>
    <source>
        <strain evidence="1 2">DSM 44778</strain>
    </source>
</reference>
<sequence length="295" mass="35056">MDYQLSISLQDPEKITQLRRRLSSLIAFLREIGIYCWYDEDILKDRHLFLWQTVNQGKKTHNEIRSELSQLIAEFICDIEEPEMIRELIHQNFQFHSPEMKKIEQYVSRMISKKQQNPKQNQVYYKEQLAKQITCFLKERNRLAIDGFTRFRLGWRRKELLTCIKEAIEEYLLDREYKEFIQLLKYFVSVQTSKIDFVHVIHKGKKSFQLLKEDGSPLKLREVDGVLQEVVEQTSSYEDFIVSTLLTIAPERMILHTKHPKENVIRTLLQIFEGRIVICRGCSECGISFNFPGDA</sequence>
<keyword evidence="2" id="KW-1185">Reference proteome</keyword>
<dbReference type="InterPro" id="IPR014199">
    <property type="entry name" value="Spore_YtxC"/>
</dbReference>
<dbReference type="Proteomes" id="UP000199545">
    <property type="component" value="Unassembled WGS sequence"/>
</dbReference>
<dbReference type="STRING" id="46223.SAMN05421852_10289"/>
<accession>A0A1I3L959</accession>
<dbReference type="AlphaFoldDB" id="A0A1I3L959"/>
<dbReference type="RefSeq" id="WP_175482257.1">
    <property type="nucleotide sequence ID" value="NZ_FORR01000002.1"/>
</dbReference>
<name>A0A1I3L959_9BACL</name>
<evidence type="ECO:0000313" key="2">
    <source>
        <dbReference type="Proteomes" id="UP000199545"/>
    </source>
</evidence>
<proteinExistence type="predicted"/>
<dbReference type="EMBL" id="FORR01000002">
    <property type="protein sequence ID" value="SFI81221.1"/>
    <property type="molecule type" value="Genomic_DNA"/>
</dbReference>
<gene>
    <name evidence="1" type="ORF">SAMN05421852_10289</name>
</gene>
<evidence type="ECO:0000313" key="1">
    <source>
        <dbReference type="EMBL" id="SFI81221.1"/>
    </source>
</evidence>